<feature type="transmembrane region" description="Helical" evidence="1">
    <location>
        <begin position="67"/>
        <end position="88"/>
    </location>
</feature>
<evidence type="ECO:0000256" key="1">
    <source>
        <dbReference type="SAM" id="Phobius"/>
    </source>
</evidence>
<evidence type="ECO:0000313" key="2">
    <source>
        <dbReference type="EMBL" id="MBB1126856.1"/>
    </source>
</evidence>
<name>A0A839HIG4_9GAMM</name>
<proteinExistence type="predicted"/>
<feature type="transmembrane region" description="Helical" evidence="1">
    <location>
        <begin position="12"/>
        <end position="37"/>
    </location>
</feature>
<dbReference type="AlphaFoldDB" id="A0A839HIG4"/>
<keyword evidence="3" id="KW-1185">Reference proteome</keyword>
<sequence>MNFLHATTVLILWLSPTSFFWHIFLTALIIASAWWTLRYQVFFYMPWSIIKIGWTGQDWQLELSNGAIVPAQLLPSTIMTVPLVLLHFRCGRWCRRSLILCPDSLGKDELRQLRFWLRFHSSLKHDLDKKGS</sequence>
<accession>A0A839HIG4</accession>
<protein>
    <recommendedName>
        <fullName evidence="4">Toxin CptA</fullName>
    </recommendedName>
</protein>
<evidence type="ECO:0000313" key="3">
    <source>
        <dbReference type="Proteomes" id="UP000548632"/>
    </source>
</evidence>
<keyword evidence="1" id="KW-0812">Transmembrane</keyword>
<dbReference type="Pfam" id="PF07254">
    <property type="entry name" value="Cpta_toxin"/>
    <property type="match status" value="1"/>
</dbReference>
<keyword evidence="1" id="KW-0472">Membrane</keyword>
<reference evidence="2 3" key="1">
    <citation type="journal article" date="2020" name="Arch. Microbiol.">
        <title>The genome sequence of the giant phototrophic gammaproteobacterium Thiospirillum jenense gives insight into its physiological properties and phylogenetic relationships.</title>
        <authorList>
            <person name="Imhoff J.F."/>
            <person name="Meyer T.E."/>
            <person name="Kyndt J.A."/>
        </authorList>
    </citation>
    <scope>NUCLEOTIDE SEQUENCE [LARGE SCALE GENOMIC DNA]</scope>
    <source>
        <strain evidence="2 3">DSM 216</strain>
    </source>
</reference>
<comment type="caution">
    <text evidence="2">The sequence shown here is derived from an EMBL/GenBank/DDBJ whole genome shotgun (WGS) entry which is preliminary data.</text>
</comment>
<dbReference type="InterPro" id="IPR009883">
    <property type="entry name" value="YgfX"/>
</dbReference>
<evidence type="ECO:0008006" key="4">
    <source>
        <dbReference type="Google" id="ProtNLM"/>
    </source>
</evidence>
<dbReference type="EMBL" id="JABVCQ010000027">
    <property type="protein sequence ID" value="MBB1126856.1"/>
    <property type="molecule type" value="Genomic_DNA"/>
</dbReference>
<organism evidence="2 3">
    <name type="scientific">Thiospirillum jenense</name>
    <dbReference type="NCBI Taxonomy" id="1653858"/>
    <lineage>
        <taxon>Bacteria</taxon>
        <taxon>Pseudomonadati</taxon>
        <taxon>Pseudomonadota</taxon>
        <taxon>Gammaproteobacteria</taxon>
        <taxon>Chromatiales</taxon>
        <taxon>Chromatiaceae</taxon>
        <taxon>Thiospirillum</taxon>
    </lineage>
</organism>
<gene>
    <name evidence="2" type="ORF">HUK38_11550</name>
</gene>
<keyword evidence="1" id="KW-1133">Transmembrane helix</keyword>
<dbReference type="Proteomes" id="UP000548632">
    <property type="component" value="Unassembled WGS sequence"/>
</dbReference>